<accession>A0ACB8VTF5</accession>
<sequence>MEDSEPAEDGLLAGLRWNRSARDQAQQLKHKIRDLPGLLKHGLHLRKKSQSPDTIPGPSTGPAVHKEAGDSEVDSSITQAEVTEVVQAPRKLLGRCGKAPGVDEIRPEYLKSLVVVGLSWLTRLCSIAWRSGTVPLEWSGKSGVVVVPLFKKGDRRVCSNYREDHTSQPPREGLHARVLERRIWLIVEPRIQEEQCGFRPGRGTLDQLYTLHRVLEGLWEFAQPVHMCFVDLEKAFDCVTCVPHGILWGVLREYGVQSPLLKGCLVSVRPEPEAWFALLAVRVKMEREIDRLDWCSIRSYAVGVRYRAVGEEGAKSKGEGLDLPVSCYAPTLIHGHELWVMTERTRLRIQAADNERSYVGVELVQWLCEQCVYVRCRTTAVRVWQVLLELGVLLSVDQRVVFSDSNSYYQFSFEECDSASCEFRSNEGEWPEAVRLLLQLAPYVQFRSGGGANSPSEEDSEGNRDICSEILQMKALERLTSTVQSELAAALARKTRKALSEQDSETTETSQQEPRTPSEESSPLGGVCTLRGGSGSSGSGGMGTCGREELTSRLGLEAVQRLAKDGCRLLQNHNYRLPDRNQAEAVGRVCLKERGRDVLVLRRVTSSVTSPSDRPSPTSSGGGSREEDCDKSQCVCRDLRHNAGSVGDRQVKWCLDMKMTTELATLAEAEEDIDDEDDEDDEEDEEDSSCDEDGGSSEICAFDVPYFRYIDDDDVEEIKEEKREGGWSGGNGHACCSCSSEGDCRNSSSYRYVVVSGTPLKILEHLLSDLRLDDQRGAPESRESEMLLDDFLLTYLVFISARCRGQEEGKDALFRKRKVLQMVSHWSKLYKDFLKEEEHVRSFMKTLYRCVLEDLYEFPTLEKDLKEFQKLLRRRHTVDDCPPNQKSKQMYQQLSLKENCLPVRSPPTETREVICCVYVSADSYLSVHTHPSLEAHELLRIVGLKMDRAEEDMTLAVVSHTGERRVLQPSDCVYSESLTPQGKLVACRRDLTEILPPLTDSAELSRRPVRLLGINTWDVAAALTHLDWSLFKSIHEQELVYYTLSRAPGTGHTAALSVLLQRCNEVQQWVMSEVLMCVSLNKRVQLLKKFIKIAAHCKAQRNLNSAFAIIMGLNTAAVSRLNQTWEKCPGKFKKLFSELELITDPSLNHKAYREAFKRMKPPKIPFMPLLLKDITFIHEGNKTFHDNLVNFEKLHMIADTVRMIRHCQSDQPGNEVIGVDSAEEITYSKDSDTNMLLFLFLFGVALGADSPSGDHQVKLQRGNCPMFWYSFNGRCYKYVSTHLTWADAELHCRSERANLVSILIYSLAEEKFIKLLIKNFDHAEGRTWIGLTDVHKEGRWMWSDGCSVKFVFWSGGEPNNHRGRT</sequence>
<gene>
    <name evidence="1" type="ORF">L3Q82_014931</name>
</gene>
<dbReference type="Proteomes" id="UP000831701">
    <property type="component" value="Chromosome 18"/>
</dbReference>
<dbReference type="EMBL" id="CM041548">
    <property type="protein sequence ID" value="KAI3358513.1"/>
    <property type="molecule type" value="Genomic_DNA"/>
</dbReference>
<evidence type="ECO:0000313" key="2">
    <source>
        <dbReference type="Proteomes" id="UP000831701"/>
    </source>
</evidence>
<protein>
    <submittedName>
        <fullName evidence="1">Uncharacterized protein</fullName>
    </submittedName>
</protein>
<reference evidence="1" key="1">
    <citation type="submission" date="2022-04" db="EMBL/GenBank/DDBJ databases">
        <title>Jade perch genome.</title>
        <authorList>
            <person name="Chao B."/>
        </authorList>
    </citation>
    <scope>NUCLEOTIDE SEQUENCE</scope>
    <source>
        <strain evidence="1">CB-2022</strain>
    </source>
</reference>
<organism evidence="1 2">
    <name type="scientific">Scortum barcoo</name>
    <name type="common">barcoo grunter</name>
    <dbReference type="NCBI Taxonomy" id="214431"/>
    <lineage>
        <taxon>Eukaryota</taxon>
        <taxon>Metazoa</taxon>
        <taxon>Chordata</taxon>
        <taxon>Craniata</taxon>
        <taxon>Vertebrata</taxon>
        <taxon>Euteleostomi</taxon>
        <taxon>Actinopterygii</taxon>
        <taxon>Neopterygii</taxon>
        <taxon>Teleostei</taxon>
        <taxon>Neoteleostei</taxon>
        <taxon>Acanthomorphata</taxon>
        <taxon>Eupercaria</taxon>
        <taxon>Centrarchiformes</taxon>
        <taxon>Terapontoidei</taxon>
        <taxon>Terapontidae</taxon>
        <taxon>Scortum</taxon>
    </lineage>
</organism>
<proteinExistence type="predicted"/>
<evidence type="ECO:0000313" key="1">
    <source>
        <dbReference type="EMBL" id="KAI3358513.1"/>
    </source>
</evidence>
<keyword evidence="2" id="KW-1185">Reference proteome</keyword>
<comment type="caution">
    <text evidence="1">The sequence shown here is derived from an EMBL/GenBank/DDBJ whole genome shotgun (WGS) entry which is preliminary data.</text>
</comment>
<name>A0ACB8VTF5_9TELE</name>